<proteinExistence type="predicted"/>
<sequence length="198" mass="22728">MVIESFFRKSLTIILLFSVVYGYSQQPEEEEQNFKFKRITIGTRFLAFISNYGEKSELEVDNPYDFTDGTKLTGLNLSVNYNIINGLSVGVGSGIEKFTQPNFSYVPLYTRIAINGGVERSSFHTEFQIGGHFTNSSKRGGFHRFLFGYRFRVYKTVFSDVSIIYTYQNLEQSFDNSQRLYDNYNFESVGLSVGIDIN</sequence>
<dbReference type="RefSeq" id="WP_214610496.1">
    <property type="nucleotide sequence ID" value="NZ_JACATN010000001.1"/>
</dbReference>
<keyword evidence="2" id="KW-1185">Reference proteome</keyword>
<evidence type="ECO:0000313" key="2">
    <source>
        <dbReference type="Proteomes" id="UP000740413"/>
    </source>
</evidence>
<reference evidence="2" key="2">
    <citation type="submission" date="2023-07" db="EMBL/GenBank/DDBJ databases">
        <title>Zobellia barbeyronii sp. nov., a new marine flavobacterium, isolated from green and red algae.</title>
        <authorList>
            <person name="Nedashkovskaya O.I."/>
            <person name="Otstavnykh N."/>
            <person name="Zhukova N."/>
            <person name="Guzev K."/>
            <person name="Chausova V."/>
            <person name="Tekutyeva L."/>
            <person name="Mikhailov V."/>
            <person name="Isaeva M."/>
        </authorList>
    </citation>
    <scope>NUCLEOTIDE SEQUENCE [LARGE SCALE GENOMIC DNA]</scope>
    <source>
        <strain evidence="2">KMM 6746</strain>
    </source>
</reference>
<comment type="caution">
    <text evidence="1">The sequence shown here is derived from an EMBL/GenBank/DDBJ whole genome shotgun (WGS) entry which is preliminary data.</text>
</comment>
<reference evidence="1 2" key="1">
    <citation type="submission" date="2020-06" db="EMBL/GenBank/DDBJ databases">
        <authorList>
            <person name="Isaeva M.P."/>
            <person name="Chernysheva N.Y."/>
        </authorList>
    </citation>
    <scope>NUCLEOTIDE SEQUENCE [LARGE SCALE GENOMIC DNA]</scope>
    <source>
        <strain evidence="1 2">KMM 6746</strain>
    </source>
</reference>
<dbReference type="EMBL" id="JACATN010000001">
    <property type="protein sequence ID" value="MBT2160259.1"/>
    <property type="molecule type" value="Genomic_DNA"/>
</dbReference>
<protein>
    <recommendedName>
        <fullName evidence="3">Outer membrane protein beta-barrel domain-containing protein</fullName>
    </recommendedName>
</protein>
<organism evidence="1 2">
    <name type="scientific">Zobellia barbeyronii</name>
    <dbReference type="NCBI Taxonomy" id="2748009"/>
    <lineage>
        <taxon>Bacteria</taxon>
        <taxon>Pseudomonadati</taxon>
        <taxon>Bacteroidota</taxon>
        <taxon>Flavobacteriia</taxon>
        <taxon>Flavobacteriales</taxon>
        <taxon>Flavobacteriaceae</taxon>
        <taxon>Zobellia</taxon>
    </lineage>
</organism>
<name>A0ABS5WAL1_9FLAO</name>
<gene>
    <name evidence="1" type="ORF">HW347_03220</name>
</gene>
<dbReference type="Proteomes" id="UP000740413">
    <property type="component" value="Unassembled WGS sequence"/>
</dbReference>
<evidence type="ECO:0008006" key="3">
    <source>
        <dbReference type="Google" id="ProtNLM"/>
    </source>
</evidence>
<accession>A0ABS5WAL1</accession>
<evidence type="ECO:0000313" key="1">
    <source>
        <dbReference type="EMBL" id="MBT2160259.1"/>
    </source>
</evidence>